<organism evidence="7 8">
    <name type="scientific">Shewanella sedimentimangrovi</name>
    <dbReference type="NCBI Taxonomy" id="2814293"/>
    <lineage>
        <taxon>Bacteria</taxon>
        <taxon>Pseudomonadati</taxon>
        <taxon>Pseudomonadota</taxon>
        <taxon>Gammaproteobacteria</taxon>
        <taxon>Alteromonadales</taxon>
        <taxon>Shewanellaceae</taxon>
        <taxon>Shewanella</taxon>
    </lineage>
</organism>
<dbReference type="Gene3D" id="3.40.50.410">
    <property type="entry name" value="von Willebrand factor, type A domain"/>
    <property type="match status" value="1"/>
</dbReference>
<evidence type="ECO:0000256" key="5">
    <source>
        <dbReference type="SAM" id="Phobius"/>
    </source>
</evidence>
<reference evidence="7 8" key="1">
    <citation type="submission" date="2021-03" db="EMBL/GenBank/DDBJ databases">
        <title>Novel species identification of genus Shewanella.</title>
        <authorList>
            <person name="Liu G."/>
            <person name="Zhang Q."/>
        </authorList>
    </citation>
    <scope>NUCLEOTIDE SEQUENCE [LARGE SCALE GENOMIC DNA]</scope>
    <source>
        <strain evidence="7 8">FJAT-52962</strain>
    </source>
</reference>
<dbReference type="PROSITE" id="PS50293">
    <property type="entry name" value="TPR_REGION"/>
    <property type="match status" value="1"/>
</dbReference>
<keyword evidence="2 3" id="KW-0802">TPR repeat</keyword>
<dbReference type="PANTHER" id="PTHR22550:SF14">
    <property type="entry name" value="VWFA DOMAIN-CONTAINING PROTEIN"/>
    <property type="match status" value="1"/>
</dbReference>
<dbReference type="InterPro" id="IPR019734">
    <property type="entry name" value="TPR_rpt"/>
</dbReference>
<evidence type="ECO:0000259" key="6">
    <source>
        <dbReference type="PROSITE" id="PS50234"/>
    </source>
</evidence>
<dbReference type="InterPro" id="IPR011990">
    <property type="entry name" value="TPR-like_helical_dom_sf"/>
</dbReference>
<feature type="compositionally biased region" description="Polar residues" evidence="4">
    <location>
        <begin position="465"/>
        <end position="479"/>
    </location>
</feature>
<dbReference type="SMART" id="SM00327">
    <property type="entry name" value="VWA"/>
    <property type="match status" value="1"/>
</dbReference>
<dbReference type="PROSITE" id="PS50234">
    <property type="entry name" value="VWFA"/>
    <property type="match status" value="1"/>
</dbReference>
<name>A0ABX7QZD0_9GAMM</name>
<feature type="compositionally biased region" description="Low complexity" evidence="4">
    <location>
        <begin position="564"/>
        <end position="580"/>
    </location>
</feature>
<evidence type="ECO:0000313" key="7">
    <source>
        <dbReference type="EMBL" id="QSX35961.1"/>
    </source>
</evidence>
<feature type="repeat" description="TPR" evidence="3">
    <location>
        <begin position="395"/>
        <end position="428"/>
    </location>
</feature>
<dbReference type="Pfam" id="PF07719">
    <property type="entry name" value="TPR_2"/>
    <property type="match status" value="1"/>
</dbReference>
<feature type="transmembrane region" description="Helical" evidence="5">
    <location>
        <begin position="58"/>
        <end position="77"/>
    </location>
</feature>
<dbReference type="InterPro" id="IPR013105">
    <property type="entry name" value="TPR_2"/>
</dbReference>
<dbReference type="SMART" id="SM00028">
    <property type="entry name" value="TPR"/>
    <property type="match status" value="1"/>
</dbReference>
<feature type="region of interest" description="Disordered" evidence="4">
    <location>
        <begin position="440"/>
        <end position="624"/>
    </location>
</feature>
<keyword evidence="8" id="KW-1185">Reference proteome</keyword>
<dbReference type="EMBL" id="CP071502">
    <property type="protein sequence ID" value="QSX35961.1"/>
    <property type="molecule type" value="Genomic_DNA"/>
</dbReference>
<evidence type="ECO:0000256" key="4">
    <source>
        <dbReference type="SAM" id="MobiDB-lite"/>
    </source>
</evidence>
<evidence type="ECO:0000256" key="1">
    <source>
        <dbReference type="ARBA" id="ARBA00022737"/>
    </source>
</evidence>
<gene>
    <name evidence="7" type="ORF">JYB85_11420</name>
</gene>
<dbReference type="Proteomes" id="UP000663207">
    <property type="component" value="Chromosome"/>
</dbReference>
<dbReference type="Pfam" id="PF13519">
    <property type="entry name" value="VWA_2"/>
    <property type="match status" value="1"/>
</dbReference>
<evidence type="ECO:0000313" key="8">
    <source>
        <dbReference type="Proteomes" id="UP000663207"/>
    </source>
</evidence>
<keyword evidence="5" id="KW-0472">Membrane</keyword>
<dbReference type="InterPro" id="IPR036465">
    <property type="entry name" value="vWFA_dom_sf"/>
</dbReference>
<keyword evidence="5" id="KW-0812">Transmembrane</keyword>
<dbReference type="PROSITE" id="PS50005">
    <property type="entry name" value="TPR"/>
    <property type="match status" value="1"/>
</dbReference>
<feature type="compositionally biased region" description="Low complexity" evidence="4">
    <location>
        <begin position="440"/>
        <end position="462"/>
    </location>
</feature>
<dbReference type="SUPFAM" id="SSF53300">
    <property type="entry name" value="vWA-like"/>
    <property type="match status" value="1"/>
</dbReference>
<sequence>MSLHFIRPWWLLALLPLLALLWWLYRHRSSRGTWNAYIAPHLAALLLSGTNSARPKGMGMLGAAWVIAVLALSGPAVQKQTLPVFATDAGRVLLMDMSLSMYATDLAPNRLTQAKFRATDLIRSLSDGETGLVAYAGDAFTIAPLTRDSNTLLNLLPTLSPDIMPVRGSSLSQGVRRAIELLQQGGHLKGDIVLLTDGINEDEYRETRELLDGSHYRLSILAFGTPQGAPIRLPDGNLLRDAGNELVIVKTDLVRLADLARKGDGMALAARNDGSELPQLLSWLERGTDAKATELTGDSWQDLGPYIALLLLLPVLLSFRFGMPAAVLLACILPLGKSQAALFQTQDQQAMEAFKRGEFQQAADSFTLPAWRGAAHYRAGDYESALKDFEQDDSAMGLYNQGNSLMQLGQYQEAEKRYQQALEKQPDLDAAKANAKLAEQLAKQPPQQQNGSGSDQNQSGDNDANDQQGQSGDNSANDDQQGQESQGSQQKGQGSGNQNPEQQESSSDNQGAGDDAAANDSQPQDGQEGQQQGESEQNSGQGNSGSSQNNDAQMQADPNAADKQQQAGTQAAGTQAGAAEGEPEKAQSATQAVAGADKASEDGEKAAALAATEQPGQMSPQTERALRVINDDPSVLLRNKMQLEYQLRRARGEHRKEKEQW</sequence>
<accession>A0ABX7QZD0</accession>
<feature type="compositionally biased region" description="Low complexity" evidence="4">
    <location>
        <begin position="480"/>
        <end position="498"/>
    </location>
</feature>
<proteinExistence type="predicted"/>
<feature type="domain" description="VWFA" evidence="6">
    <location>
        <begin position="90"/>
        <end position="284"/>
    </location>
</feature>
<feature type="compositionally biased region" description="Low complexity" evidence="4">
    <location>
        <begin position="505"/>
        <end position="551"/>
    </location>
</feature>
<dbReference type="PANTHER" id="PTHR22550">
    <property type="entry name" value="SPORE GERMINATION PROTEIN"/>
    <property type="match status" value="1"/>
</dbReference>
<dbReference type="RefSeq" id="WP_207379405.1">
    <property type="nucleotide sequence ID" value="NZ_CP071502.1"/>
</dbReference>
<dbReference type="InterPro" id="IPR050768">
    <property type="entry name" value="UPF0353/GerABKA_families"/>
</dbReference>
<dbReference type="SUPFAM" id="SSF48452">
    <property type="entry name" value="TPR-like"/>
    <property type="match status" value="2"/>
</dbReference>
<dbReference type="InterPro" id="IPR002035">
    <property type="entry name" value="VWF_A"/>
</dbReference>
<keyword evidence="5" id="KW-1133">Transmembrane helix</keyword>
<keyword evidence="1" id="KW-0677">Repeat</keyword>
<dbReference type="Gene3D" id="1.25.40.10">
    <property type="entry name" value="Tetratricopeptide repeat domain"/>
    <property type="match status" value="1"/>
</dbReference>
<dbReference type="CDD" id="cd00198">
    <property type="entry name" value="vWFA"/>
    <property type="match status" value="1"/>
</dbReference>
<evidence type="ECO:0000256" key="3">
    <source>
        <dbReference type="PROSITE-ProRule" id="PRU00339"/>
    </source>
</evidence>
<evidence type="ECO:0000256" key="2">
    <source>
        <dbReference type="ARBA" id="ARBA00022803"/>
    </source>
</evidence>
<feature type="transmembrane region" description="Helical" evidence="5">
    <location>
        <begin position="6"/>
        <end position="25"/>
    </location>
</feature>
<protein>
    <submittedName>
        <fullName evidence="7">VWA domain-containing protein</fullName>
    </submittedName>
</protein>